<evidence type="ECO:0000313" key="1">
    <source>
        <dbReference type="EMBL" id="MEY8633401.1"/>
    </source>
</evidence>
<sequence>MKKKCIICEREIDENEVSIRVHEDDQKDFSICSNCVERIYSMVQDAKEKAKEETVISVHPLDVYRHFEKMILSILVDTFFSKISLTMLPTPKLHNIVFVLA</sequence>
<evidence type="ECO:0000313" key="2">
    <source>
        <dbReference type="Proteomes" id="UP001565219"/>
    </source>
</evidence>
<proteinExistence type="predicted"/>
<name>A0ABV4DFT4_9FIRM</name>
<dbReference type="RefSeq" id="WP_270601646.1">
    <property type="nucleotide sequence ID" value="NZ_JAQEVE010000014.1"/>
</dbReference>
<reference evidence="1 2" key="1">
    <citation type="submission" date="2024-03" db="EMBL/GenBank/DDBJ databases">
        <title>Mouse gut bacterial collection (mGBC) of GemPharmatech.</title>
        <authorList>
            <person name="He Y."/>
            <person name="Dong L."/>
            <person name="Wu D."/>
            <person name="Gao X."/>
            <person name="Lin Z."/>
        </authorList>
    </citation>
    <scope>NUCLEOTIDE SEQUENCE [LARGE SCALE GENOMIC DNA]</scope>
    <source>
        <strain evidence="1 2">32-10</strain>
    </source>
</reference>
<keyword evidence="2" id="KW-1185">Reference proteome</keyword>
<organism evidence="1 2">
    <name type="scientific">Anaerostipes hominis</name>
    <name type="common">ex Lee et al. 2021</name>
    <dbReference type="NCBI Taxonomy" id="2025494"/>
    <lineage>
        <taxon>Bacteria</taxon>
        <taxon>Bacillati</taxon>
        <taxon>Bacillota</taxon>
        <taxon>Clostridia</taxon>
        <taxon>Lachnospirales</taxon>
        <taxon>Lachnospiraceae</taxon>
        <taxon>Anaerostipes</taxon>
    </lineage>
</organism>
<protein>
    <submittedName>
        <fullName evidence="1">Uncharacterized protein</fullName>
    </submittedName>
</protein>
<dbReference type="Proteomes" id="UP001565219">
    <property type="component" value="Unassembled WGS sequence"/>
</dbReference>
<dbReference type="EMBL" id="JBCLTR010000007">
    <property type="protein sequence ID" value="MEY8633401.1"/>
    <property type="molecule type" value="Genomic_DNA"/>
</dbReference>
<gene>
    <name evidence="1" type="ORF">AALG99_07670</name>
</gene>
<comment type="caution">
    <text evidence="1">The sequence shown here is derived from an EMBL/GenBank/DDBJ whole genome shotgun (WGS) entry which is preliminary data.</text>
</comment>
<accession>A0ABV4DFT4</accession>